<dbReference type="InterPro" id="IPR017926">
    <property type="entry name" value="GATASE"/>
</dbReference>
<dbReference type="Pfam" id="PF00425">
    <property type="entry name" value="Chorismate_bind"/>
    <property type="match status" value="1"/>
</dbReference>
<gene>
    <name evidence="5" type="ORF">AKJ08_0937</name>
</gene>
<dbReference type="PANTHER" id="PTHR11236">
    <property type="entry name" value="AMINOBENZOATE/ANTHRANILATE SYNTHASE"/>
    <property type="match status" value="1"/>
</dbReference>
<feature type="domain" description="Chorismate-utilising enzyme C-terminal" evidence="4">
    <location>
        <begin position="144"/>
        <end position="400"/>
    </location>
</feature>
<dbReference type="GO" id="GO:0000162">
    <property type="term" value="P:L-tryptophan biosynthetic process"/>
    <property type="evidence" value="ECO:0007669"/>
    <property type="project" value="TreeGrafter"/>
</dbReference>
<dbReference type="CDD" id="cd01743">
    <property type="entry name" value="GATase1_Anthranilate_Synthase"/>
    <property type="match status" value="1"/>
</dbReference>
<evidence type="ECO:0000313" key="5">
    <source>
        <dbReference type="EMBL" id="AKU90550.1"/>
    </source>
</evidence>
<dbReference type="InterPro" id="IPR019999">
    <property type="entry name" value="Anth_synth_I-like"/>
</dbReference>
<dbReference type="PRINTS" id="PR00099">
    <property type="entry name" value="CPSGATASE"/>
</dbReference>
<dbReference type="Pfam" id="PF00117">
    <property type="entry name" value="GATase"/>
    <property type="match status" value="1"/>
</dbReference>
<dbReference type="STRING" id="1391653.AKJ08_0937"/>
<keyword evidence="1" id="KW-0315">Glutamine amidotransferase</keyword>
<dbReference type="PANTHER" id="PTHR11236:SF9">
    <property type="entry name" value="ANTHRANILATE SYNTHASE COMPONENT 1"/>
    <property type="match status" value="1"/>
</dbReference>
<reference evidence="5 6" key="1">
    <citation type="submission" date="2015-08" db="EMBL/GenBank/DDBJ databases">
        <authorList>
            <person name="Babu N.S."/>
            <person name="Beckwith C.J."/>
            <person name="Beseler K.G."/>
            <person name="Brison A."/>
            <person name="Carone J.V."/>
            <person name="Caskin T.P."/>
            <person name="Diamond M."/>
            <person name="Durham M.E."/>
            <person name="Foxe J.M."/>
            <person name="Go M."/>
            <person name="Henderson B.A."/>
            <person name="Jones I.B."/>
            <person name="McGettigan J.A."/>
            <person name="Micheletti S.J."/>
            <person name="Nasrallah M.E."/>
            <person name="Ortiz D."/>
            <person name="Piller C.R."/>
            <person name="Privatt S.R."/>
            <person name="Schneider S.L."/>
            <person name="Sharp S."/>
            <person name="Smith T.C."/>
            <person name="Stanton J.D."/>
            <person name="Ullery H.E."/>
            <person name="Wilson R.J."/>
            <person name="Serrano M.G."/>
            <person name="Buck G."/>
            <person name="Lee V."/>
            <person name="Wang Y."/>
            <person name="Carvalho R."/>
            <person name="Voegtly L."/>
            <person name="Shi R."/>
            <person name="Duckworth R."/>
            <person name="Johnson A."/>
            <person name="Loviza R."/>
            <person name="Walstead R."/>
            <person name="Shah Z."/>
            <person name="Kiflezghi M."/>
            <person name="Wade K."/>
            <person name="Ball S.L."/>
            <person name="Bradley K.W."/>
            <person name="Asai D.J."/>
            <person name="Bowman C.A."/>
            <person name="Russell D.A."/>
            <person name="Pope W.H."/>
            <person name="Jacobs-Sera D."/>
            <person name="Hendrix R.W."/>
            <person name="Hatfull G.F."/>
        </authorList>
    </citation>
    <scope>NUCLEOTIDE SEQUENCE [LARGE SCALE GENOMIC DNA]</scope>
    <source>
        <strain evidence="5 6">DSM 27710</strain>
    </source>
</reference>
<dbReference type="InterPro" id="IPR006221">
    <property type="entry name" value="TrpG/PapA_dom"/>
</dbReference>
<evidence type="ECO:0000259" key="4">
    <source>
        <dbReference type="Pfam" id="PF00425"/>
    </source>
</evidence>
<feature type="domain" description="Glutamine amidotransferase" evidence="3">
    <location>
        <begin position="441"/>
        <end position="617"/>
    </location>
</feature>
<organism evidence="5 6">
    <name type="scientific">Vulgatibacter incomptus</name>
    <dbReference type="NCBI Taxonomy" id="1391653"/>
    <lineage>
        <taxon>Bacteria</taxon>
        <taxon>Pseudomonadati</taxon>
        <taxon>Myxococcota</taxon>
        <taxon>Myxococcia</taxon>
        <taxon>Myxococcales</taxon>
        <taxon>Cystobacterineae</taxon>
        <taxon>Vulgatibacteraceae</taxon>
        <taxon>Vulgatibacter</taxon>
    </lineage>
</organism>
<dbReference type="RefSeq" id="WP_050724987.1">
    <property type="nucleotide sequence ID" value="NZ_CP012332.1"/>
</dbReference>
<dbReference type="InterPro" id="IPR005801">
    <property type="entry name" value="ADC_synthase"/>
</dbReference>
<dbReference type="Gene3D" id="3.40.50.880">
    <property type="match status" value="1"/>
</dbReference>
<dbReference type="EMBL" id="CP012332">
    <property type="protein sequence ID" value="AKU90550.1"/>
    <property type="molecule type" value="Genomic_DNA"/>
</dbReference>
<evidence type="ECO:0000256" key="2">
    <source>
        <dbReference type="SAM" id="MobiDB-lite"/>
    </source>
</evidence>
<dbReference type="Proteomes" id="UP000055590">
    <property type="component" value="Chromosome"/>
</dbReference>
<evidence type="ECO:0000259" key="3">
    <source>
        <dbReference type="Pfam" id="PF00117"/>
    </source>
</evidence>
<dbReference type="PATRIC" id="fig|1391653.3.peg.960"/>
<dbReference type="Gene3D" id="3.60.120.10">
    <property type="entry name" value="Anthranilate synthase"/>
    <property type="match status" value="1"/>
</dbReference>
<dbReference type="AlphaFoldDB" id="A0A0K1PAK6"/>
<dbReference type="OrthoDB" id="9803598at2"/>
<dbReference type="PROSITE" id="PS51273">
    <property type="entry name" value="GATASE_TYPE_1"/>
    <property type="match status" value="1"/>
</dbReference>
<keyword evidence="6" id="KW-1185">Reference proteome</keyword>
<proteinExistence type="predicted"/>
<dbReference type="PRINTS" id="PR00097">
    <property type="entry name" value="ANTSNTHASEII"/>
</dbReference>
<feature type="region of interest" description="Disordered" evidence="2">
    <location>
        <begin position="410"/>
        <end position="434"/>
    </location>
</feature>
<sequence length="621" mass="66517">MIDLYYGARSAGLRPALLESAGPLGGLSLLGVSPTRRVEVRDGATWLDGERIGGPMEIFRVLETGLGTGFFPAWIGFASYELARHLGQPAGPSLPGLPDAVFHYYPKGIAVRSGETLESTEVPARSFELPPLPSLRPASDLPESAFLEGVERVQEQIRAGEVYQVNLSRRFHFPARGVDPLALYARLRSINPSPFMGLVEGDGWAIVSGSPERLFSRSPRGVDGTSTIRARPIAGTRPRGASPAEDEALEAELRSNPKERAEHVMLVDLLRNDLARVCEPGSVALSEAFTVERYSHVMHLVSEVEGRSRAGLGELFASIFPGGSITGAPKTRVMEAIAELEPAPRGSYTGCLGYSSGAGADFNILIRSFTVAGDEAYFSCGGGIVIDSDPARELAETDTKAASLLAALERGKEGRAPAPPRKDATWEPPRSRRPSDARVLFVENRDSFSFNVVDYLRASGAEVRVVDRDEAPELDWPTHVVVGPGPGEPATAGRTLEWIGASLEAGLPLLGVCLGHQALGVALGARLGRASRPVHGVAERVAHAGRGIFEALPSPASFARYHSLSLHELPPGVELEAWAEDGSCMAISARDRRAWGVQFHPESILSTHGMELLSAFLELRA</sequence>
<dbReference type="KEGG" id="vin:AKJ08_0937"/>
<name>A0A0K1PAK6_9BACT</name>
<accession>A0A0K1PAK6</accession>
<evidence type="ECO:0000313" key="6">
    <source>
        <dbReference type="Proteomes" id="UP000055590"/>
    </source>
</evidence>
<dbReference type="NCBIfam" id="TIGR00566">
    <property type="entry name" value="trpG_papA"/>
    <property type="match status" value="1"/>
</dbReference>
<dbReference type="InterPro" id="IPR015890">
    <property type="entry name" value="Chorismate_C"/>
</dbReference>
<dbReference type="PRINTS" id="PR00096">
    <property type="entry name" value="GATASE"/>
</dbReference>
<dbReference type="SUPFAM" id="SSF56322">
    <property type="entry name" value="ADC synthase"/>
    <property type="match status" value="1"/>
</dbReference>
<dbReference type="SUPFAM" id="SSF52317">
    <property type="entry name" value="Class I glutamine amidotransferase-like"/>
    <property type="match status" value="1"/>
</dbReference>
<evidence type="ECO:0000256" key="1">
    <source>
        <dbReference type="ARBA" id="ARBA00022962"/>
    </source>
</evidence>
<dbReference type="InterPro" id="IPR029062">
    <property type="entry name" value="Class_I_gatase-like"/>
</dbReference>
<protein>
    <submittedName>
        <fullName evidence="5">Para-aminobenzoate synthase, aminase component</fullName>
    </submittedName>
</protein>